<evidence type="ECO:0000313" key="1">
    <source>
        <dbReference type="EMBL" id="MFD2536618.1"/>
    </source>
</evidence>
<organism evidence="1 2">
    <name type="scientific">Gelatiniphilus marinus</name>
    <dbReference type="NCBI Taxonomy" id="1759464"/>
    <lineage>
        <taxon>Bacteria</taxon>
        <taxon>Pseudomonadati</taxon>
        <taxon>Bacteroidota</taxon>
        <taxon>Flavobacteriia</taxon>
        <taxon>Flavobacteriales</taxon>
        <taxon>Flavobacteriaceae</taxon>
        <taxon>Gelatiniphilus</taxon>
    </lineage>
</organism>
<sequence>MKKILILILTIATLINCSNDDSINDQINGKWKLIGVSTMDFNSNPQIDYPNENIIYNFRPNGILLVTGGEDIGYPNGEYDYFFGKDYLSGAPSAGESKTLIVNINSTKWTYDLTNGIMTLSTSYVDGPILRFERK</sequence>
<dbReference type="RefSeq" id="WP_325449797.1">
    <property type="nucleotide sequence ID" value="NZ_JBHUDT010000013.1"/>
</dbReference>
<dbReference type="Proteomes" id="UP001597441">
    <property type="component" value="Unassembled WGS sequence"/>
</dbReference>
<gene>
    <name evidence="1" type="ORF">ACFSQS_16020</name>
</gene>
<reference evidence="2" key="1">
    <citation type="journal article" date="2019" name="Int. J. Syst. Evol. Microbiol.">
        <title>The Global Catalogue of Microorganisms (GCM) 10K type strain sequencing project: providing services to taxonomists for standard genome sequencing and annotation.</title>
        <authorList>
            <consortium name="The Broad Institute Genomics Platform"/>
            <consortium name="The Broad Institute Genome Sequencing Center for Infectious Disease"/>
            <person name="Wu L."/>
            <person name="Ma J."/>
        </authorList>
    </citation>
    <scope>NUCLEOTIDE SEQUENCE [LARGE SCALE GENOMIC DNA]</scope>
    <source>
        <strain evidence="2">KCTC 42903</strain>
    </source>
</reference>
<evidence type="ECO:0008006" key="3">
    <source>
        <dbReference type="Google" id="ProtNLM"/>
    </source>
</evidence>
<name>A0ABW5JVW3_9FLAO</name>
<protein>
    <recommendedName>
        <fullName evidence="3">Lipocalin-like domain-containing protein</fullName>
    </recommendedName>
</protein>
<accession>A0ABW5JVW3</accession>
<keyword evidence="2" id="KW-1185">Reference proteome</keyword>
<proteinExistence type="predicted"/>
<comment type="caution">
    <text evidence="1">The sequence shown here is derived from an EMBL/GenBank/DDBJ whole genome shotgun (WGS) entry which is preliminary data.</text>
</comment>
<dbReference type="EMBL" id="JBHULK010000014">
    <property type="protein sequence ID" value="MFD2536618.1"/>
    <property type="molecule type" value="Genomic_DNA"/>
</dbReference>
<evidence type="ECO:0000313" key="2">
    <source>
        <dbReference type="Proteomes" id="UP001597441"/>
    </source>
</evidence>